<organism evidence="1 2">
    <name type="scientific">Parelaphostrongylus tenuis</name>
    <name type="common">Meningeal worm</name>
    <dbReference type="NCBI Taxonomy" id="148309"/>
    <lineage>
        <taxon>Eukaryota</taxon>
        <taxon>Metazoa</taxon>
        <taxon>Ecdysozoa</taxon>
        <taxon>Nematoda</taxon>
        <taxon>Chromadorea</taxon>
        <taxon>Rhabditida</taxon>
        <taxon>Rhabditina</taxon>
        <taxon>Rhabditomorpha</taxon>
        <taxon>Strongyloidea</taxon>
        <taxon>Metastrongylidae</taxon>
        <taxon>Parelaphostrongylus</taxon>
    </lineage>
</organism>
<reference evidence="1" key="1">
    <citation type="submission" date="2021-06" db="EMBL/GenBank/DDBJ databases">
        <title>Parelaphostrongylus tenuis whole genome reference sequence.</title>
        <authorList>
            <person name="Garwood T.J."/>
            <person name="Larsen P.A."/>
            <person name="Fountain-Jones N.M."/>
            <person name="Garbe J.R."/>
            <person name="Macchietto M.G."/>
            <person name="Kania S.A."/>
            <person name="Gerhold R.W."/>
            <person name="Richards J.E."/>
            <person name="Wolf T.M."/>
        </authorList>
    </citation>
    <scope>NUCLEOTIDE SEQUENCE</scope>
    <source>
        <strain evidence="1">MNPRO001-30</strain>
        <tissue evidence="1">Meninges</tissue>
    </source>
</reference>
<name>A0AAD5QQB9_PARTN</name>
<dbReference type="EMBL" id="JAHQIW010003928">
    <property type="protein sequence ID" value="KAJ1360658.1"/>
    <property type="molecule type" value="Genomic_DNA"/>
</dbReference>
<dbReference type="Proteomes" id="UP001196413">
    <property type="component" value="Unassembled WGS sequence"/>
</dbReference>
<protein>
    <submittedName>
        <fullName evidence="1">Uncharacterized protein</fullName>
    </submittedName>
</protein>
<gene>
    <name evidence="1" type="ORF">KIN20_019688</name>
</gene>
<keyword evidence="2" id="KW-1185">Reference proteome</keyword>
<sequence>MTKQISTFTSQGVIIKIFDALRLCTRGVCELITAQIVPTVSFSREWIGGTYLLNAIPKRLLGHFDSQKNRSIRSALE</sequence>
<proteinExistence type="predicted"/>
<comment type="caution">
    <text evidence="1">The sequence shown here is derived from an EMBL/GenBank/DDBJ whole genome shotgun (WGS) entry which is preliminary data.</text>
</comment>
<evidence type="ECO:0000313" key="1">
    <source>
        <dbReference type="EMBL" id="KAJ1360658.1"/>
    </source>
</evidence>
<dbReference type="AlphaFoldDB" id="A0AAD5QQB9"/>
<evidence type="ECO:0000313" key="2">
    <source>
        <dbReference type="Proteomes" id="UP001196413"/>
    </source>
</evidence>
<accession>A0AAD5QQB9</accession>